<evidence type="ECO:0000256" key="2">
    <source>
        <dbReference type="SAM" id="Phobius"/>
    </source>
</evidence>
<feature type="compositionally biased region" description="Polar residues" evidence="1">
    <location>
        <begin position="132"/>
        <end position="150"/>
    </location>
</feature>
<dbReference type="WBParaSite" id="TREG1_8720.1">
    <property type="protein sequence ID" value="TREG1_8720.1"/>
    <property type="gene ID" value="TREG1_8720"/>
</dbReference>
<organism evidence="3 4">
    <name type="scientific">Trichobilharzia regenti</name>
    <name type="common">Nasal bird schistosome</name>
    <dbReference type="NCBI Taxonomy" id="157069"/>
    <lineage>
        <taxon>Eukaryota</taxon>
        <taxon>Metazoa</taxon>
        <taxon>Spiralia</taxon>
        <taxon>Lophotrochozoa</taxon>
        <taxon>Platyhelminthes</taxon>
        <taxon>Trematoda</taxon>
        <taxon>Digenea</taxon>
        <taxon>Strigeidida</taxon>
        <taxon>Schistosomatoidea</taxon>
        <taxon>Schistosomatidae</taxon>
        <taxon>Trichobilharzia</taxon>
    </lineage>
</organism>
<evidence type="ECO:0000313" key="4">
    <source>
        <dbReference type="WBParaSite" id="TREG1_8720.1"/>
    </source>
</evidence>
<dbReference type="PANTHER" id="PTHR12943:SF27">
    <property type="entry name" value="HOMOCYSTEINE-INDUCED ENDOPLASMIC RETICULUM PROTEIN, ISOFORM A"/>
    <property type="match status" value="1"/>
</dbReference>
<dbReference type="InterPro" id="IPR039751">
    <property type="entry name" value="HERPUD1/2"/>
</dbReference>
<proteinExistence type="predicted"/>
<keyword evidence="2" id="KW-0472">Membrane</keyword>
<reference evidence="4" key="2">
    <citation type="submission" date="2023-11" db="UniProtKB">
        <authorList>
            <consortium name="WormBaseParasite"/>
        </authorList>
    </citation>
    <scope>IDENTIFICATION</scope>
</reference>
<feature type="transmembrane region" description="Helical" evidence="2">
    <location>
        <begin position="78"/>
        <end position="95"/>
    </location>
</feature>
<feature type="region of interest" description="Disordered" evidence="1">
    <location>
        <begin position="16"/>
        <end position="39"/>
    </location>
</feature>
<protein>
    <submittedName>
        <fullName evidence="4">Uncharacterized protein</fullName>
    </submittedName>
</protein>
<evidence type="ECO:0000256" key="1">
    <source>
        <dbReference type="SAM" id="MobiDB-lite"/>
    </source>
</evidence>
<name>A0AA85KDX6_TRIRE</name>
<accession>A0AA85KDX6</accession>
<keyword evidence="2" id="KW-1133">Transmembrane helix</keyword>
<feature type="region of interest" description="Disordered" evidence="1">
    <location>
        <begin position="132"/>
        <end position="178"/>
    </location>
</feature>
<dbReference type="GO" id="GO:0030968">
    <property type="term" value="P:endoplasmic reticulum unfolded protein response"/>
    <property type="evidence" value="ECO:0007669"/>
    <property type="project" value="TreeGrafter"/>
</dbReference>
<feature type="compositionally biased region" description="Low complexity" evidence="1">
    <location>
        <begin position="151"/>
        <end position="166"/>
    </location>
</feature>
<dbReference type="PANTHER" id="PTHR12943">
    <property type="entry name" value="HOMOCYSTEINE-RESPONSIVE ENDOPLASMIC RETICULUM-RESIDENT UNIQUITIN-LIKE DOMAIN HERPUD PROTEIN FAMILY MEMBER"/>
    <property type="match status" value="1"/>
</dbReference>
<evidence type="ECO:0000313" key="3">
    <source>
        <dbReference type="Proteomes" id="UP000050795"/>
    </source>
</evidence>
<dbReference type="Proteomes" id="UP000050795">
    <property type="component" value="Unassembled WGS sequence"/>
</dbReference>
<reference evidence="3" key="1">
    <citation type="submission" date="2022-06" db="EMBL/GenBank/DDBJ databases">
        <authorList>
            <person name="Berger JAMES D."/>
            <person name="Berger JAMES D."/>
        </authorList>
    </citation>
    <scope>NUCLEOTIDE SEQUENCE [LARGE SCALE GENOMIC DNA]</scope>
</reference>
<dbReference type="AlphaFoldDB" id="A0AA85KDX6"/>
<keyword evidence="3" id="KW-1185">Reference proteome</keyword>
<keyword evidence="2" id="KW-0812">Transmembrane</keyword>
<feature type="transmembrane region" description="Helical" evidence="2">
    <location>
        <begin position="101"/>
        <end position="120"/>
    </location>
</feature>
<sequence>MQRAQAFLSSWAVSNANQRQQEANEAGPNENAVNDQRADRVEPQVAQQVIVFDNAMRNNARQDEEAEGVENMDIIDRFYMLFRLCLFVGLCFAYSSLDKAVIVFSVAAYVYIYNVYRRYAVAERLMQARRSQQNQQIDQGSSNNPVNESDSQQNQSVSEPSSSEVQTRANMPNEQEPRLTRITAHLRTAAGISYQFFSALISSIIPEQPPPLHLD</sequence>